<organism evidence="1 2">
    <name type="scientific">Panagrolaimus davidi</name>
    <dbReference type="NCBI Taxonomy" id="227884"/>
    <lineage>
        <taxon>Eukaryota</taxon>
        <taxon>Metazoa</taxon>
        <taxon>Ecdysozoa</taxon>
        <taxon>Nematoda</taxon>
        <taxon>Chromadorea</taxon>
        <taxon>Rhabditida</taxon>
        <taxon>Tylenchina</taxon>
        <taxon>Panagrolaimomorpha</taxon>
        <taxon>Panagrolaimoidea</taxon>
        <taxon>Panagrolaimidae</taxon>
        <taxon>Panagrolaimus</taxon>
    </lineage>
</organism>
<reference evidence="2" key="1">
    <citation type="submission" date="2022-11" db="UniProtKB">
        <authorList>
            <consortium name="WormBaseParasite"/>
        </authorList>
    </citation>
    <scope>IDENTIFICATION</scope>
</reference>
<dbReference type="Proteomes" id="UP000887578">
    <property type="component" value="Unplaced"/>
</dbReference>
<evidence type="ECO:0000313" key="2">
    <source>
        <dbReference type="WBParaSite" id="PDA_v2.g12570.t1"/>
    </source>
</evidence>
<dbReference type="AlphaFoldDB" id="A0A914PCT4"/>
<evidence type="ECO:0000313" key="1">
    <source>
        <dbReference type="Proteomes" id="UP000887578"/>
    </source>
</evidence>
<protein>
    <submittedName>
        <fullName evidence="2">Uncharacterized protein</fullName>
    </submittedName>
</protein>
<keyword evidence="1" id="KW-1185">Reference proteome</keyword>
<name>A0A914PCT4_9BILA</name>
<proteinExistence type="predicted"/>
<accession>A0A914PCT4</accession>
<sequence length="295" mass="35881">MSPHLKMFTEFPHKYTRYYFMKYEEKISTPVSAKALKNIENNETLHWKIIKADNVETWFEYLEEANNFDFLKHNVENRLCFNLYDKTLWKMYIYYLKNVNPYEMLHVYSKYCRYFLEDFDMLEKYEQEVAIHGPIYVTWHNPFDFETIGYYKPGQSPFYYEIKDENMIEYFDEIAKSFGENNSDAFKMNGQYAIYSFKESDLMKIKKWNITTVFIFSHDNSHMLSNFMEKALFQCNARYIKLRNQLISLKEFLFLVGHGDVEKLRLEETFIVKENDDYLSLQETLKLVPRIRSFT</sequence>
<dbReference type="WBParaSite" id="PDA_v2.g12570.t1">
    <property type="protein sequence ID" value="PDA_v2.g12570.t1"/>
    <property type="gene ID" value="PDA_v2.g12570"/>
</dbReference>